<dbReference type="AlphaFoldDB" id="A0A4R5X6T8"/>
<keyword evidence="2" id="KW-0808">Transferase</keyword>
<proteinExistence type="predicted"/>
<reference evidence="2 3" key="1">
    <citation type="submission" date="2019-01" db="EMBL/GenBank/DDBJ databases">
        <title>High-quality-draft genome sequences of five non-tuberculosis mycobacteriaceae isolated from a nosocomial environment.</title>
        <authorList>
            <person name="Tiago I."/>
            <person name="Alarico S."/>
            <person name="Pereira S.G."/>
            <person name="Coelho C."/>
            <person name="Maranha A."/>
            <person name="Empadinhas N."/>
        </authorList>
    </citation>
    <scope>NUCLEOTIDE SEQUENCE [LARGE SCALE GENOMIC DNA]</scope>
    <source>
        <strain evidence="2 3">22DIII</strain>
    </source>
</reference>
<dbReference type="GO" id="GO:0016747">
    <property type="term" value="F:acyltransferase activity, transferring groups other than amino-acyl groups"/>
    <property type="evidence" value="ECO:0007669"/>
    <property type="project" value="InterPro"/>
</dbReference>
<dbReference type="InterPro" id="IPR016181">
    <property type="entry name" value="Acyl_CoA_acyltransferase"/>
</dbReference>
<name>A0A4R5X6T8_9MYCO</name>
<feature type="domain" description="N-acetyltransferase" evidence="1">
    <location>
        <begin position="1"/>
        <end position="104"/>
    </location>
</feature>
<dbReference type="Pfam" id="PF13508">
    <property type="entry name" value="Acetyltransf_7"/>
    <property type="match status" value="1"/>
</dbReference>
<accession>A0A4R5X6T8</accession>
<protein>
    <submittedName>
        <fullName evidence="2">N-acetyltransferase</fullName>
    </submittedName>
</protein>
<evidence type="ECO:0000259" key="1">
    <source>
        <dbReference type="PROSITE" id="PS51186"/>
    </source>
</evidence>
<dbReference type="Gene3D" id="3.40.630.30">
    <property type="match status" value="1"/>
</dbReference>
<organism evidence="2 3">
    <name type="scientific">Mycolicibacterium obuense</name>
    <dbReference type="NCBI Taxonomy" id="1807"/>
    <lineage>
        <taxon>Bacteria</taxon>
        <taxon>Bacillati</taxon>
        <taxon>Actinomycetota</taxon>
        <taxon>Actinomycetes</taxon>
        <taxon>Mycobacteriales</taxon>
        <taxon>Mycobacteriaceae</taxon>
        <taxon>Mycolicibacterium</taxon>
    </lineage>
</organism>
<gene>
    <name evidence="2" type="ORF">EUA04_16570</name>
</gene>
<dbReference type="EMBL" id="SDLP01000004">
    <property type="protein sequence ID" value="TDL07514.1"/>
    <property type="molecule type" value="Genomic_DNA"/>
</dbReference>
<sequence length="104" mass="11173">MAEDYSGTRLGAVWTYHGSLPLRCDAAGVPLPELCIAVAQGHRGVGIGGMLLDALFADLAKDHDAMCTNVHVDNPAKRLYERKGFRPDGQGNGPLGLALIKRFR</sequence>
<dbReference type="Proteomes" id="UP000294952">
    <property type="component" value="Unassembled WGS sequence"/>
</dbReference>
<evidence type="ECO:0000313" key="2">
    <source>
        <dbReference type="EMBL" id="TDL07514.1"/>
    </source>
</evidence>
<evidence type="ECO:0000313" key="3">
    <source>
        <dbReference type="Proteomes" id="UP000294952"/>
    </source>
</evidence>
<dbReference type="PROSITE" id="PS51186">
    <property type="entry name" value="GNAT"/>
    <property type="match status" value="1"/>
</dbReference>
<dbReference type="InterPro" id="IPR000182">
    <property type="entry name" value="GNAT_dom"/>
</dbReference>
<dbReference type="SUPFAM" id="SSF55729">
    <property type="entry name" value="Acyl-CoA N-acyltransferases (Nat)"/>
    <property type="match status" value="1"/>
</dbReference>
<comment type="caution">
    <text evidence="2">The sequence shown here is derived from an EMBL/GenBank/DDBJ whole genome shotgun (WGS) entry which is preliminary data.</text>
</comment>